<evidence type="ECO:0000256" key="1">
    <source>
        <dbReference type="ARBA" id="ARBA00007558"/>
    </source>
</evidence>
<gene>
    <name evidence="3" type="ORF">TSUD_161440</name>
</gene>
<organism evidence="3 4">
    <name type="scientific">Trifolium subterraneum</name>
    <name type="common">Subterranean clover</name>
    <dbReference type="NCBI Taxonomy" id="3900"/>
    <lineage>
        <taxon>Eukaryota</taxon>
        <taxon>Viridiplantae</taxon>
        <taxon>Streptophyta</taxon>
        <taxon>Embryophyta</taxon>
        <taxon>Tracheophyta</taxon>
        <taxon>Spermatophyta</taxon>
        <taxon>Magnoliopsida</taxon>
        <taxon>eudicotyledons</taxon>
        <taxon>Gunneridae</taxon>
        <taxon>Pentapetalae</taxon>
        <taxon>rosids</taxon>
        <taxon>fabids</taxon>
        <taxon>Fabales</taxon>
        <taxon>Fabaceae</taxon>
        <taxon>Papilionoideae</taxon>
        <taxon>50 kb inversion clade</taxon>
        <taxon>NPAAA clade</taxon>
        <taxon>Hologalegina</taxon>
        <taxon>IRL clade</taxon>
        <taxon>Trifolieae</taxon>
        <taxon>Trifolium</taxon>
    </lineage>
</organism>
<name>A0A2Z6M7K2_TRISU</name>
<evidence type="ECO:0000313" key="3">
    <source>
        <dbReference type="EMBL" id="GAU27458.1"/>
    </source>
</evidence>
<dbReference type="Proteomes" id="UP000242715">
    <property type="component" value="Unassembled WGS sequence"/>
</dbReference>
<keyword evidence="4" id="KW-1185">Reference proteome</keyword>
<dbReference type="EMBL" id="DF973354">
    <property type="protein sequence ID" value="GAU27458.1"/>
    <property type="molecule type" value="Genomic_DNA"/>
</dbReference>
<dbReference type="Pfam" id="PF04884">
    <property type="entry name" value="UVB_sens_prot"/>
    <property type="match status" value="1"/>
</dbReference>
<accession>A0A2Z6M7K2</accession>
<dbReference type="InterPro" id="IPR054549">
    <property type="entry name" value="UVB_sens_RUS_dom"/>
</dbReference>
<feature type="domain" description="Protein root UVB sensitive/RUS" evidence="2">
    <location>
        <begin position="99"/>
        <end position="323"/>
    </location>
</feature>
<proteinExistence type="inferred from homology"/>
<comment type="similarity">
    <text evidence="1">Belongs to the RUS1 family.</text>
</comment>
<dbReference type="PANTHER" id="PTHR12770:SF27">
    <property type="entry name" value="PROTEIN ROOT UVB SENSITIVE 5"/>
    <property type="match status" value="1"/>
</dbReference>
<dbReference type="OrthoDB" id="364779at2759"/>
<feature type="non-terminal residue" evidence="3">
    <location>
        <position position="400"/>
    </location>
</feature>
<sequence>MSHALQLSLSSCAFNSSLKVKKLKKVKLCCFQNSKDDDDADDNGGGEGLSRVILVERYSNGTAKRYVLGDDLKLRTILIEEDRTTENRFGVSQSPDERLSWLPRMIKDFILPAGFPGSVSDDYLQYMLLQFPTNAVGVGSFSGTTAAASAAAIRWVSKDGIGAVGRLFIGGRFGNLFDDDPKQWRMYADFIGSAGSVFDLTTQLYPGYFLPLASLGNLTKAVARGLKDPSFRVIQSHFAISANLGEVAAKEEVWEVVAQLVGLGLGILILDTPGLVKSYPVLTSTWLSIRLLHLWLRYESLSVLQFNTINLKRARILVKSHVLHSTVPGCMDCNKEENILLWSQFLKPKIIFGSPLEKMDDGKERSHFMVESLLRLYANEKYILVVNQQVDDLKFYVSFK</sequence>
<evidence type="ECO:0000313" key="4">
    <source>
        <dbReference type="Proteomes" id="UP000242715"/>
    </source>
</evidence>
<dbReference type="InterPro" id="IPR006968">
    <property type="entry name" value="RUS_fam"/>
</dbReference>
<protein>
    <recommendedName>
        <fullName evidence="2">Protein root UVB sensitive/RUS domain-containing protein</fullName>
    </recommendedName>
</protein>
<evidence type="ECO:0000259" key="2">
    <source>
        <dbReference type="Pfam" id="PF04884"/>
    </source>
</evidence>
<dbReference type="AlphaFoldDB" id="A0A2Z6M7K2"/>
<reference evidence="4" key="1">
    <citation type="journal article" date="2017" name="Front. Plant Sci.">
        <title>Climate Clever Clovers: New Paradigm to Reduce the Environmental Footprint of Ruminants by Breeding Low Methanogenic Forages Utilizing Haplotype Variation.</title>
        <authorList>
            <person name="Kaur P."/>
            <person name="Appels R."/>
            <person name="Bayer P.E."/>
            <person name="Keeble-Gagnere G."/>
            <person name="Wang J."/>
            <person name="Hirakawa H."/>
            <person name="Shirasawa K."/>
            <person name="Vercoe P."/>
            <person name="Stefanova K."/>
            <person name="Durmic Z."/>
            <person name="Nichols P."/>
            <person name="Revell C."/>
            <person name="Isobe S.N."/>
            <person name="Edwards D."/>
            <person name="Erskine W."/>
        </authorList>
    </citation>
    <scope>NUCLEOTIDE SEQUENCE [LARGE SCALE GENOMIC DNA]</scope>
    <source>
        <strain evidence="4">cv. Daliak</strain>
    </source>
</reference>
<dbReference type="PANTHER" id="PTHR12770">
    <property type="entry name" value="RUS1 FAMILY PROTEIN C16ORF58"/>
    <property type="match status" value="1"/>
</dbReference>